<accession>A0A3N4RUA4</accession>
<reference evidence="5 6" key="1">
    <citation type="submission" date="2018-11" db="EMBL/GenBank/DDBJ databases">
        <title>Sequencing the genomes of 1000 actinobacteria strains.</title>
        <authorList>
            <person name="Klenk H.-P."/>
        </authorList>
    </citation>
    <scope>NUCLEOTIDE SEQUENCE [LARGE SCALE GENOMIC DNA]</scope>
    <source>
        <strain evidence="5 6">DSM 44781</strain>
    </source>
</reference>
<evidence type="ECO:0000256" key="3">
    <source>
        <dbReference type="PROSITE-ProRule" id="PRU00221"/>
    </source>
</evidence>
<feature type="repeat" description="WD" evidence="3">
    <location>
        <begin position="804"/>
        <end position="845"/>
    </location>
</feature>
<dbReference type="EMBL" id="RKQG01000001">
    <property type="protein sequence ID" value="RPE36938.1"/>
    <property type="molecule type" value="Genomic_DNA"/>
</dbReference>
<protein>
    <submittedName>
        <fullName evidence="5">WD40 repeat protein</fullName>
    </submittedName>
</protein>
<dbReference type="SUPFAM" id="SSF52540">
    <property type="entry name" value="P-loop containing nucleoside triphosphate hydrolases"/>
    <property type="match status" value="1"/>
</dbReference>
<dbReference type="PROSITE" id="PS50082">
    <property type="entry name" value="WD_REPEATS_2"/>
    <property type="match status" value="6"/>
</dbReference>
<dbReference type="CDD" id="cd00200">
    <property type="entry name" value="WD40"/>
    <property type="match status" value="2"/>
</dbReference>
<feature type="repeat" description="WD" evidence="3">
    <location>
        <begin position="894"/>
        <end position="927"/>
    </location>
</feature>
<dbReference type="Pfam" id="PF00400">
    <property type="entry name" value="WD40"/>
    <property type="match status" value="6"/>
</dbReference>
<dbReference type="InterPro" id="IPR036322">
    <property type="entry name" value="WD40_repeat_dom_sf"/>
</dbReference>
<feature type="repeat" description="WD" evidence="3">
    <location>
        <begin position="857"/>
        <end position="889"/>
    </location>
</feature>
<dbReference type="InterPro" id="IPR020472">
    <property type="entry name" value="WD40_PAC1"/>
</dbReference>
<dbReference type="Proteomes" id="UP000266906">
    <property type="component" value="Unassembled WGS sequence"/>
</dbReference>
<comment type="caution">
    <text evidence="5">The sequence shown here is derived from an EMBL/GenBank/DDBJ whole genome shotgun (WGS) entry which is preliminary data.</text>
</comment>
<dbReference type="InterPro" id="IPR015943">
    <property type="entry name" value="WD40/YVTN_repeat-like_dom_sf"/>
</dbReference>
<proteinExistence type="predicted"/>
<dbReference type="InterPro" id="IPR027417">
    <property type="entry name" value="P-loop_NTPase"/>
</dbReference>
<feature type="domain" description="Novel STAND NTPase 1" evidence="4">
    <location>
        <begin position="64"/>
        <end position="474"/>
    </location>
</feature>
<feature type="repeat" description="WD" evidence="3">
    <location>
        <begin position="1136"/>
        <end position="1170"/>
    </location>
</feature>
<dbReference type="RefSeq" id="WP_123819773.1">
    <property type="nucleotide sequence ID" value="NZ_RKQG01000001.1"/>
</dbReference>
<dbReference type="SUPFAM" id="SSF50978">
    <property type="entry name" value="WD40 repeat-like"/>
    <property type="match status" value="2"/>
</dbReference>
<gene>
    <name evidence="5" type="ORF">EDD38_5319</name>
</gene>
<evidence type="ECO:0000256" key="2">
    <source>
        <dbReference type="ARBA" id="ARBA00022737"/>
    </source>
</evidence>
<feature type="repeat" description="WD" evidence="3">
    <location>
        <begin position="1220"/>
        <end position="1251"/>
    </location>
</feature>
<dbReference type="Pfam" id="PF20703">
    <property type="entry name" value="nSTAND1"/>
    <property type="match status" value="1"/>
</dbReference>
<dbReference type="Gene3D" id="2.130.10.10">
    <property type="entry name" value="YVTN repeat-like/Quinoprotein amine dehydrogenase"/>
    <property type="match status" value="5"/>
</dbReference>
<dbReference type="PROSITE" id="PS00678">
    <property type="entry name" value="WD_REPEATS_1"/>
    <property type="match status" value="2"/>
</dbReference>
<dbReference type="InterPro" id="IPR050505">
    <property type="entry name" value="WDR55/POC1"/>
</dbReference>
<evidence type="ECO:0000313" key="5">
    <source>
        <dbReference type="EMBL" id="RPE36938.1"/>
    </source>
</evidence>
<feature type="repeat" description="WD" evidence="3">
    <location>
        <begin position="1181"/>
        <end position="1207"/>
    </location>
</feature>
<evidence type="ECO:0000256" key="1">
    <source>
        <dbReference type="ARBA" id="ARBA00022574"/>
    </source>
</evidence>
<dbReference type="InterPro" id="IPR001680">
    <property type="entry name" value="WD40_rpt"/>
</dbReference>
<keyword evidence="2" id="KW-0677">Repeat</keyword>
<dbReference type="InterPro" id="IPR019775">
    <property type="entry name" value="WD40_repeat_CS"/>
</dbReference>
<keyword evidence="6" id="KW-1185">Reference proteome</keyword>
<name>A0A3N4RUA4_9ACTN</name>
<dbReference type="InterPro" id="IPR049052">
    <property type="entry name" value="nSTAND1"/>
</dbReference>
<dbReference type="PROSITE" id="PS50294">
    <property type="entry name" value="WD_REPEATS_REGION"/>
    <property type="match status" value="4"/>
</dbReference>
<evidence type="ECO:0000313" key="6">
    <source>
        <dbReference type="Proteomes" id="UP000266906"/>
    </source>
</evidence>
<dbReference type="SMART" id="SM00320">
    <property type="entry name" value="WD40"/>
    <property type="match status" value="13"/>
</dbReference>
<dbReference type="PANTHER" id="PTHR44019">
    <property type="entry name" value="WD REPEAT-CONTAINING PROTEIN 55"/>
    <property type="match status" value="1"/>
</dbReference>
<organism evidence="5 6">
    <name type="scientific">Kitasatospora cineracea</name>
    <dbReference type="NCBI Taxonomy" id="88074"/>
    <lineage>
        <taxon>Bacteria</taxon>
        <taxon>Bacillati</taxon>
        <taxon>Actinomycetota</taxon>
        <taxon>Actinomycetes</taxon>
        <taxon>Kitasatosporales</taxon>
        <taxon>Streptomycetaceae</taxon>
        <taxon>Kitasatospora</taxon>
    </lineage>
</organism>
<dbReference type="PRINTS" id="PR00320">
    <property type="entry name" value="GPROTEINBRPT"/>
</dbReference>
<evidence type="ECO:0000259" key="4">
    <source>
        <dbReference type="Pfam" id="PF20703"/>
    </source>
</evidence>
<keyword evidence="1 3" id="KW-0853">WD repeat</keyword>
<sequence>MTPRRDPEEALGNVELHAWAAERGTVYQSAGNMVVVQGGVHEYYYPGGEESVRTLSPSTGEECPYPGLRAFGRNEADWFFGREALVHQVLERLEPCLADHSPLTVVAPSGTGKSSLLQAGVLPALAAGRLPGSRHWPQLLLTPTADPLAALASGLGALTGADEALVTEAVQSSPGSLGTLVREHLRLPAQGRAVLVVDQLEELFTLCRDEPARHRFVDALDGLACGRDPAVLAVYGLRADFYGSCAEFPHLRDALVDHQVIVGPMTDDEVRSAVERPALRSGLSVGRELVGTVVRDLRGSARQEEGGYEAGRLPLLAHALRATWLERRGDALTIDSYRDTGGIDGAVAATAENEFGKLSPSERQTARLLFLGLVRIGENGEVTRRRRTRADLLLAAADPQAVPAVTERFTRARLLTQGAERENGAVTVEVTHEALLWAWPRLRQDWIGAGKSGIAIRQELEEAALGWERGGRKDTSALYRGTKLELARAWEAGASPEDLTPLVTAFLAASHRHRRRGRRIRSGAVASVTALALLASVLAVFAFEQSRNALVQRNNAIFDRVTAEADRQRPTNGTLAAQLDLVAYRMRPTPALRTQLMTEAGAVLPTALPGFPGTVYSVAFGPAGQLATGTGKSQIWDTSDPARPVPLVSALSDGNVLAQSVAYSSQGALLARGGADGSLRIFDVSDAGHPVALSDSVQTSKGAVTSLKFSPDSRTLAFSAFTDTTGDQTGSVQLWSVADPRHPSLLGTVPSVRGQALMAVAFSPDGAVLAVSGSTATGSSRRTGLLQLWDVSDPARPTAFGGPLTGHTDSVNQVAFSPDKRVMASAGSDSRVLVWDVSDPRQPKVGSTLSLGAGADSVAFSPDAGLLATADQSGNVSLWNVGSPSQTRAIGPPLRGHTSMVGALAFDPTGRTLASGGGDGRVLLWRLPPTLAVAGGGQSVNAVAVTGDGRLLAVASGTRVTLWDVSDPTRVTPLGALPPFDVTVNAVAFRPGSSGTTVLATGGGSMPSGGDNGAVRLWDVSAPARPVAVGPALPGELQPVFALAFDADGRTLAASSMFSQGAYSGGLHAWDVSDPGRPAALGGELDDRRMPIRGLAAAPGGGYLFAANVFGRLQVWRTGSKAVPAPVSGLNTGQPVWSMGVSPDARLVATGGTDSKVRLWDVSKPQAPTVLGEPLSAGGIVTSVGFTPDGALLASGDALGQIRLWDLADPARATPYGLPLTGHNGTVWTLWFSSQGEMITGGDDGTVRLWQTDPSRVHGILCASTRTAMTPSLWKEYVSPDLSYDPPCGG</sequence>
<dbReference type="PANTHER" id="PTHR44019:SF8">
    <property type="entry name" value="POC1 CENTRIOLAR PROTEIN HOMOLOG"/>
    <property type="match status" value="1"/>
</dbReference>